<proteinExistence type="predicted"/>
<comment type="caution">
    <text evidence="2">The sequence shown here is derived from an EMBL/GenBank/DDBJ whole genome shotgun (WGS) entry which is preliminary data.</text>
</comment>
<sequence length="146" mass="17412">MLSLWSTPLIIDLFYSYAFIFLSCSRRYYLSNIHYYKVHVVLYLIENIIFQPEPKREGREEEEKEEISIPVLSCEQTLLIKHIPRVSENIFIFQPQRKTKEKPKLSCEEILLINHIPWVGEIINVEYIPGVDIYNVVLKMIEQHIC</sequence>
<dbReference type="Proteomes" id="UP001516464">
    <property type="component" value="Unassembled WGS sequence"/>
</dbReference>
<reference evidence="2 3" key="1">
    <citation type="submission" date="2019-01" db="EMBL/GenBank/DDBJ databases">
        <title>Genomes sequencing and comparative genomics of infectious freshwater microsporidia, Cucumispora dikerogammari and Thelohania contejeani.</title>
        <authorList>
            <person name="Cormier A."/>
            <person name="Giraud I."/>
            <person name="Wattier R."/>
            <person name="Teixeira M."/>
            <person name="Grandjean F."/>
            <person name="Rigaud T."/>
            <person name="Cordaux R."/>
        </authorList>
    </citation>
    <scope>NUCLEOTIDE SEQUENCE [LARGE SCALE GENOMIC DNA]</scope>
    <source>
        <strain evidence="2">T1</strain>
        <tissue evidence="2">Spores</tissue>
    </source>
</reference>
<evidence type="ECO:0000313" key="3">
    <source>
        <dbReference type="Proteomes" id="UP001516464"/>
    </source>
</evidence>
<keyword evidence="1" id="KW-1133">Transmembrane helix</keyword>
<gene>
    <name evidence="2" type="ORF">TCON_2838</name>
</gene>
<keyword evidence="1" id="KW-0472">Membrane</keyword>
<accession>A0ABQ7HUW6</accession>
<keyword evidence="1" id="KW-0812">Transmembrane</keyword>
<organism evidence="2 3">
    <name type="scientific">Astathelohania contejeani</name>
    <dbReference type="NCBI Taxonomy" id="164912"/>
    <lineage>
        <taxon>Eukaryota</taxon>
        <taxon>Fungi</taxon>
        <taxon>Fungi incertae sedis</taxon>
        <taxon>Microsporidia</taxon>
        <taxon>Astathelohaniidae</taxon>
        <taxon>Astathelohania</taxon>
    </lineage>
</organism>
<protein>
    <submittedName>
        <fullName evidence="2">Uncharacterized protein</fullName>
    </submittedName>
</protein>
<keyword evidence="3" id="KW-1185">Reference proteome</keyword>
<dbReference type="EMBL" id="SBIQ01001239">
    <property type="protein sequence ID" value="KAF7670515.1"/>
    <property type="molecule type" value="Genomic_DNA"/>
</dbReference>
<evidence type="ECO:0000256" key="1">
    <source>
        <dbReference type="SAM" id="Phobius"/>
    </source>
</evidence>
<name>A0ABQ7HUW6_9MICR</name>
<evidence type="ECO:0000313" key="2">
    <source>
        <dbReference type="EMBL" id="KAF7670515.1"/>
    </source>
</evidence>
<feature type="transmembrane region" description="Helical" evidence="1">
    <location>
        <begin position="6"/>
        <end position="24"/>
    </location>
</feature>